<comment type="caution">
    <text evidence="1">The sequence shown here is derived from an EMBL/GenBank/DDBJ whole genome shotgun (WGS) entry which is preliminary data.</text>
</comment>
<gene>
    <name evidence="1" type="ORF">PG994_009565</name>
</gene>
<name>A0ABR1U966_9PEZI</name>
<evidence type="ECO:0000313" key="1">
    <source>
        <dbReference type="EMBL" id="KAK8054498.1"/>
    </source>
</evidence>
<reference evidence="1 2" key="1">
    <citation type="submission" date="2023-01" db="EMBL/GenBank/DDBJ databases">
        <title>Analysis of 21 Apiospora genomes using comparative genomics revels a genus with tremendous synthesis potential of carbohydrate active enzymes and secondary metabolites.</title>
        <authorList>
            <person name="Sorensen T."/>
        </authorList>
    </citation>
    <scope>NUCLEOTIDE SEQUENCE [LARGE SCALE GENOMIC DNA]</scope>
    <source>
        <strain evidence="1 2">CBS 135458</strain>
    </source>
</reference>
<protein>
    <submittedName>
        <fullName evidence="1">Uncharacterized protein</fullName>
    </submittedName>
</protein>
<dbReference type="RefSeq" id="XP_066713144.1">
    <property type="nucleotide sequence ID" value="XM_066860974.1"/>
</dbReference>
<dbReference type="EMBL" id="JAQQWL010000010">
    <property type="protein sequence ID" value="KAK8054498.1"/>
    <property type="molecule type" value="Genomic_DNA"/>
</dbReference>
<organism evidence="1 2">
    <name type="scientific">Apiospora phragmitis</name>
    <dbReference type="NCBI Taxonomy" id="2905665"/>
    <lineage>
        <taxon>Eukaryota</taxon>
        <taxon>Fungi</taxon>
        <taxon>Dikarya</taxon>
        <taxon>Ascomycota</taxon>
        <taxon>Pezizomycotina</taxon>
        <taxon>Sordariomycetes</taxon>
        <taxon>Xylariomycetidae</taxon>
        <taxon>Amphisphaeriales</taxon>
        <taxon>Apiosporaceae</taxon>
        <taxon>Apiospora</taxon>
    </lineage>
</organism>
<proteinExistence type="predicted"/>
<accession>A0ABR1U966</accession>
<evidence type="ECO:0000313" key="2">
    <source>
        <dbReference type="Proteomes" id="UP001480595"/>
    </source>
</evidence>
<dbReference type="GeneID" id="92094037"/>
<dbReference type="Proteomes" id="UP001480595">
    <property type="component" value="Unassembled WGS sequence"/>
</dbReference>
<keyword evidence="2" id="KW-1185">Reference proteome</keyword>
<sequence length="234" mass="26093">MPEQVWAPTHSYTIAMDHHTTITTDDYTSPSFVSSTSTIAFTITHQEAGTRIGTFSYSKDLVVDRGKEPGMFEDFGVTSSFRKALEHSACACHRETRPVDACAALGYFQVGTTVLDESFQPFPLPAVLVRLLTEQDDRDGLTTYIRHFKEWMDAEYNCTISGRDEKTFPKTAVLIVAQPESSDEEVVIGGKQVKMVKGRFTRMQFPPPPATDLSSPGNRWSVCAFADPSHDRKL</sequence>